<keyword evidence="2 6" id="KW-0732">Signal</keyword>
<evidence type="ECO:0000256" key="2">
    <source>
        <dbReference type="ARBA" id="ARBA00022729"/>
    </source>
</evidence>
<dbReference type="Gene3D" id="3.20.20.190">
    <property type="entry name" value="Phosphatidylinositol (PI) phosphodiesterase"/>
    <property type="match status" value="2"/>
</dbReference>
<proteinExistence type="predicted"/>
<evidence type="ECO:0000256" key="1">
    <source>
        <dbReference type="ARBA" id="ARBA00012247"/>
    </source>
</evidence>
<keyword evidence="9" id="KW-1185">Reference proteome</keyword>
<dbReference type="SUPFAM" id="SSF51695">
    <property type="entry name" value="PLC-like phosphodiesterases"/>
    <property type="match status" value="2"/>
</dbReference>
<dbReference type="InterPro" id="IPR017946">
    <property type="entry name" value="PLC-like_Pdiesterase_TIM-brl"/>
</dbReference>
<keyword evidence="3" id="KW-0319">Glycerol metabolism</keyword>
<name>A0A4D6KNV9_VIGUN</name>
<evidence type="ECO:0000256" key="3">
    <source>
        <dbReference type="ARBA" id="ARBA00022798"/>
    </source>
</evidence>
<protein>
    <recommendedName>
        <fullName evidence="1">glycerophosphodiester phosphodiesterase</fullName>
        <ecNumber evidence="1">3.1.4.46</ecNumber>
    </recommendedName>
</protein>
<keyword evidence="4" id="KW-0378">Hydrolase</keyword>
<feature type="signal peptide" evidence="6">
    <location>
        <begin position="1"/>
        <end position="26"/>
    </location>
</feature>
<dbReference type="EMBL" id="CP039345">
    <property type="protein sequence ID" value="QCD78245.1"/>
    <property type="molecule type" value="Genomic_DNA"/>
</dbReference>
<gene>
    <name evidence="8" type="ORF">DEO72_LG1g1877</name>
</gene>
<reference evidence="8 9" key="1">
    <citation type="submission" date="2019-04" db="EMBL/GenBank/DDBJ databases">
        <title>An improved genome assembly and genetic linkage map for asparagus bean, Vigna unguiculata ssp. sesquipedialis.</title>
        <authorList>
            <person name="Xia Q."/>
            <person name="Zhang R."/>
            <person name="Dong Y."/>
        </authorList>
    </citation>
    <scope>NUCLEOTIDE SEQUENCE [LARGE SCALE GENOMIC DNA]</scope>
    <source>
        <tissue evidence="8">Leaf</tissue>
    </source>
</reference>
<dbReference type="CDD" id="cd08603">
    <property type="entry name" value="GDPD_SHV3_repeat_1"/>
    <property type="match status" value="1"/>
</dbReference>
<dbReference type="Pfam" id="PF03009">
    <property type="entry name" value="GDPD"/>
    <property type="match status" value="2"/>
</dbReference>
<dbReference type="AlphaFoldDB" id="A0A4D6KNV9"/>
<dbReference type="GO" id="GO:0008889">
    <property type="term" value="F:glycerophosphodiester phosphodiesterase activity"/>
    <property type="evidence" value="ECO:0007669"/>
    <property type="project" value="UniProtKB-EC"/>
</dbReference>
<feature type="domain" description="GP-PDE" evidence="7">
    <location>
        <begin position="41"/>
        <end position="344"/>
    </location>
</feature>
<organism evidence="8 9">
    <name type="scientific">Vigna unguiculata</name>
    <name type="common">Cowpea</name>
    <dbReference type="NCBI Taxonomy" id="3917"/>
    <lineage>
        <taxon>Eukaryota</taxon>
        <taxon>Viridiplantae</taxon>
        <taxon>Streptophyta</taxon>
        <taxon>Embryophyta</taxon>
        <taxon>Tracheophyta</taxon>
        <taxon>Spermatophyta</taxon>
        <taxon>Magnoliopsida</taxon>
        <taxon>eudicotyledons</taxon>
        <taxon>Gunneridae</taxon>
        <taxon>Pentapetalae</taxon>
        <taxon>rosids</taxon>
        <taxon>fabids</taxon>
        <taxon>Fabales</taxon>
        <taxon>Fabaceae</taxon>
        <taxon>Papilionoideae</taxon>
        <taxon>50 kb inversion clade</taxon>
        <taxon>NPAAA clade</taxon>
        <taxon>indigoferoid/millettioid clade</taxon>
        <taxon>Phaseoleae</taxon>
        <taxon>Vigna</taxon>
    </lineage>
</organism>
<dbReference type="Proteomes" id="UP000501690">
    <property type="component" value="Linkage Group LG1"/>
</dbReference>
<dbReference type="InterPro" id="IPR030395">
    <property type="entry name" value="GP_PDE_dom"/>
</dbReference>
<evidence type="ECO:0000256" key="6">
    <source>
        <dbReference type="SAM" id="SignalP"/>
    </source>
</evidence>
<evidence type="ECO:0000256" key="5">
    <source>
        <dbReference type="ARBA" id="ARBA00047512"/>
    </source>
</evidence>
<dbReference type="PANTHER" id="PTHR43620">
    <property type="entry name" value="GLYCEROPHOSPHORYL DIESTER PHOSPHODIESTERASE"/>
    <property type="match status" value="1"/>
</dbReference>
<sequence>MRHFMALCSVLAILILQHSLVALVSSAGPPSGWKTLRGSPPVVIARGGFSGIFPDSSSLAYNLALNTSNPDVILWCDVQLTKDGTGICFPELKLDNATDISVVYPDKAKDYFVNGVSTRGWFTADYNFKELANVSLVQGVYSRTPKFDGNKLPILHVEEVANLIKSPSTGLWLNIEHDAFYTQHKLSMKNFVRSVSTTVNVSYISSPEAAFLRSIRTDINPKTTKLVFRFLEKGEVDPSTNQTYASLLKNLTSIKTFASGILVPKDYIWPVDPKSHYLQPHTSLVSDAHTVGLEVFASTFENDIPISYNYSYDPVAEHLSFIENGNFSVDGVLSDFPLTSSTAIDCFAHNGLNAPKKVNTLIISKYGASGDYPPCTDLAYEKAFSDGADVLDCPVQMSKDGIPFCFRSIDLIPNTNVAQSRFGNLSKSIPEIQSDDGIFAFDLYWNDISSLTPSMLNPFSTLNLYRNPKFNEKGSLITLSEFLNFTQGRTSPLGVVIIIEPCSNPYYWRNNIS</sequence>
<dbReference type="PANTHER" id="PTHR43620:SF17">
    <property type="entry name" value="GLYCEROPHOSPHODIESTER PHOSPHODIESTERASE"/>
    <property type="match status" value="1"/>
</dbReference>
<evidence type="ECO:0000259" key="7">
    <source>
        <dbReference type="PROSITE" id="PS51704"/>
    </source>
</evidence>
<dbReference type="FunFam" id="3.20.20.190:FF:000013">
    <property type="entry name" value="Glycerophosphodiester phosphodiesterase GDPDL3"/>
    <property type="match status" value="1"/>
</dbReference>
<dbReference type="GO" id="GO:0006071">
    <property type="term" value="P:glycerol metabolic process"/>
    <property type="evidence" value="ECO:0007669"/>
    <property type="project" value="UniProtKB-KW"/>
</dbReference>
<evidence type="ECO:0000313" key="9">
    <source>
        <dbReference type="Proteomes" id="UP000501690"/>
    </source>
</evidence>
<feature type="domain" description="GP-PDE" evidence="7">
    <location>
        <begin position="360"/>
        <end position="513"/>
    </location>
</feature>
<dbReference type="GO" id="GO:0006629">
    <property type="term" value="P:lipid metabolic process"/>
    <property type="evidence" value="ECO:0007669"/>
    <property type="project" value="InterPro"/>
</dbReference>
<comment type="catalytic activity">
    <reaction evidence="5">
        <text>a sn-glycero-3-phosphodiester + H2O = an alcohol + sn-glycerol 3-phosphate + H(+)</text>
        <dbReference type="Rhea" id="RHEA:12969"/>
        <dbReference type="ChEBI" id="CHEBI:15377"/>
        <dbReference type="ChEBI" id="CHEBI:15378"/>
        <dbReference type="ChEBI" id="CHEBI:30879"/>
        <dbReference type="ChEBI" id="CHEBI:57597"/>
        <dbReference type="ChEBI" id="CHEBI:83408"/>
        <dbReference type="EC" id="3.1.4.46"/>
    </reaction>
</comment>
<accession>A0A4D6KNV9</accession>
<feature type="chain" id="PRO_5020039570" description="glycerophosphodiester phosphodiesterase" evidence="6">
    <location>
        <begin position="27"/>
        <end position="513"/>
    </location>
</feature>
<evidence type="ECO:0000313" key="8">
    <source>
        <dbReference type="EMBL" id="QCD78245.1"/>
    </source>
</evidence>
<evidence type="ECO:0000256" key="4">
    <source>
        <dbReference type="ARBA" id="ARBA00022801"/>
    </source>
</evidence>
<dbReference type="PROSITE" id="PS51704">
    <property type="entry name" value="GP_PDE"/>
    <property type="match status" value="2"/>
</dbReference>
<dbReference type="EC" id="3.1.4.46" evidence="1"/>